<dbReference type="SMART" id="SM00432">
    <property type="entry name" value="MADS"/>
    <property type="match status" value="1"/>
</dbReference>
<keyword evidence="2" id="KW-0805">Transcription regulation</keyword>
<dbReference type="InterPro" id="IPR033897">
    <property type="entry name" value="SRF-like_MADS-box"/>
</dbReference>
<keyword evidence="5" id="KW-0539">Nucleus</keyword>
<keyword evidence="3" id="KW-0238">DNA-binding</keyword>
<accession>A0A9D3VSB6</accession>
<organism evidence="7 8">
    <name type="scientific">Gossypium stocksii</name>
    <dbReference type="NCBI Taxonomy" id="47602"/>
    <lineage>
        <taxon>Eukaryota</taxon>
        <taxon>Viridiplantae</taxon>
        <taxon>Streptophyta</taxon>
        <taxon>Embryophyta</taxon>
        <taxon>Tracheophyta</taxon>
        <taxon>Spermatophyta</taxon>
        <taxon>Magnoliopsida</taxon>
        <taxon>eudicotyledons</taxon>
        <taxon>Gunneridae</taxon>
        <taxon>Pentapetalae</taxon>
        <taxon>rosids</taxon>
        <taxon>malvids</taxon>
        <taxon>Malvales</taxon>
        <taxon>Malvaceae</taxon>
        <taxon>Malvoideae</taxon>
        <taxon>Gossypium</taxon>
    </lineage>
</organism>
<dbReference type="CDD" id="cd00266">
    <property type="entry name" value="MADS_SRF_like"/>
    <property type="match status" value="1"/>
</dbReference>
<evidence type="ECO:0000256" key="2">
    <source>
        <dbReference type="ARBA" id="ARBA00023015"/>
    </source>
</evidence>
<evidence type="ECO:0000313" key="8">
    <source>
        <dbReference type="Proteomes" id="UP000828251"/>
    </source>
</evidence>
<dbReference type="SUPFAM" id="SSF55455">
    <property type="entry name" value="SRF-like"/>
    <property type="match status" value="1"/>
</dbReference>
<comment type="subcellular location">
    <subcellularLocation>
        <location evidence="1">Nucleus</location>
    </subcellularLocation>
</comment>
<evidence type="ECO:0000259" key="6">
    <source>
        <dbReference type="PROSITE" id="PS50066"/>
    </source>
</evidence>
<dbReference type="GO" id="GO:0000987">
    <property type="term" value="F:cis-regulatory region sequence-specific DNA binding"/>
    <property type="evidence" value="ECO:0007669"/>
    <property type="project" value="InterPro"/>
</dbReference>
<dbReference type="AlphaFoldDB" id="A0A9D3VSB6"/>
<protein>
    <recommendedName>
        <fullName evidence="6">MADS-box domain-containing protein</fullName>
    </recommendedName>
</protein>
<proteinExistence type="predicted"/>
<dbReference type="InterPro" id="IPR036879">
    <property type="entry name" value="TF_MADSbox_sf"/>
</dbReference>
<dbReference type="GO" id="GO:0005634">
    <property type="term" value="C:nucleus"/>
    <property type="evidence" value="ECO:0007669"/>
    <property type="project" value="UniProtKB-SubCell"/>
</dbReference>
<dbReference type="InterPro" id="IPR002100">
    <property type="entry name" value="TF_MADSbox"/>
</dbReference>
<evidence type="ECO:0000256" key="1">
    <source>
        <dbReference type="ARBA" id="ARBA00004123"/>
    </source>
</evidence>
<gene>
    <name evidence="7" type="ORF">J1N35_019325</name>
</gene>
<dbReference type="OrthoDB" id="998524at2759"/>
<keyword evidence="8" id="KW-1185">Reference proteome</keyword>
<name>A0A9D3VSB6_9ROSI</name>
<evidence type="ECO:0000256" key="4">
    <source>
        <dbReference type="ARBA" id="ARBA00023163"/>
    </source>
</evidence>
<dbReference type="Pfam" id="PF00319">
    <property type="entry name" value="SRF-TF"/>
    <property type="match status" value="1"/>
</dbReference>
<reference evidence="7 8" key="1">
    <citation type="journal article" date="2021" name="Plant Biotechnol. J.">
        <title>Multi-omics assisted identification of the key and species-specific regulatory components of drought-tolerant mechanisms in Gossypium stocksii.</title>
        <authorList>
            <person name="Yu D."/>
            <person name="Ke L."/>
            <person name="Zhang D."/>
            <person name="Wu Y."/>
            <person name="Sun Y."/>
            <person name="Mei J."/>
            <person name="Sun J."/>
            <person name="Sun Y."/>
        </authorList>
    </citation>
    <scope>NUCLEOTIDE SEQUENCE [LARGE SCALE GENOMIC DNA]</scope>
    <source>
        <strain evidence="8">cv. E1</strain>
        <tissue evidence="7">Leaf</tissue>
    </source>
</reference>
<dbReference type="EMBL" id="JAIQCV010000006">
    <property type="protein sequence ID" value="KAH1092068.1"/>
    <property type="molecule type" value="Genomic_DNA"/>
</dbReference>
<dbReference type="GO" id="GO:0045944">
    <property type="term" value="P:positive regulation of transcription by RNA polymerase II"/>
    <property type="evidence" value="ECO:0007669"/>
    <property type="project" value="InterPro"/>
</dbReference>
<dbReference type="PROSITE" id="PS50066">
    <property type="entry name" value="MADS_BOX_2"/>
    <property type="match status" value="1"/>
</dbReference>
<comment type="caution">
    <text evidence="7">The sequence shown here is derived from an EMBL/GenBank/DDBJ whole genome shotgun (WGS) entry which is preliminary data.</text>
</comment>
<evidence type="ECO:0000256" key="5">
    <source>
        <dbReference type="ARBA" id="ARBA00023242"/>
    </source>
</evidence>
<dbReference type="GO" id="GO:0000981">
    <property type="term" value="F:DNA-binding transcription factor activity, RNA polymerase II-specific"/>
    <property type="evidence" value="ECO:0007669"/>
    <property type="project" value="InterPro"/>
</dbReference>
<dbReference type="Proteomes" id="UP000828251">
    <property type="component" value="Unassembled WGS sequence"/>
</dbReference>
<evidence type="ECO:0000313" key="7">
    <source>
        <dbReference type="EMBL" id="KAH1092068.1"/>
    </source>
</evidence>
<keyword evidence="4" id="KW-0804">Transcription</keyword>
<evidence type="ECO:0000256" key="3">
    <source>
        <dbReference type="ARBA" id="ARBA00023125"/>
    </source>
</evidence>
<dbReference type="Gene3D" id="3.40.1810.10">
    <property type="entry name" value="Transcription factor, MADS-box"/>
    <property type="match status" value="1"/>
</dbReference>
<dbReference type="GO" id="GO:0046983">
    <property type="term" value="F:protein dimerization activity"/>
    <property type="evidence" value="ECO:0007669"/>
    <property type="project" value="InterPro"/>
</dbReference>
<feature type="domain" description="MADS-box" evidence="6">
    <location>
        <begin position="1"/>
        <end position="49"/>
    </location>
</feature>
<sequence length="352" mass="38824">MTGQKVKLAWLADNAARRASPKKRRLGLVKKVMELTTLCGTEACLVIYSPDEQPPVVWPSHDEVQRLIEKFYQAPKFERIKKMMNLETYMQEKISMLQDQLEKMKGKTWNLRQGSSCSKDIEFHVFPVHLLKCILIKHIELEAAQFMLQIHQGKMLDDFNVNELDCLIWYVETMWTDIRKRREYYQRSPSLSAAAAQGYVPLPPPSQSPATTEQIGDAKAMVRGGASSSISGGGGLLGLPYGGAGDSSLAPYLRFSNVVVDHLRLPRPPSGGSSSASPFMIFEFPNTDIDLPEGDNLGLFGGQDVGPGHYPLGPLGSSYPASEFGWNYFEVFSGESSSSSGATSGSETEETS</sequence>